<dbReference type="RefSeq" id="WP_408074443.1">
    <property type="nucleotide sequence ID" value="NZ_JBELQB010000005.1"/>
</dbReference>
<dbReference type="SUPFAM" id="SSF50494">
    <property type="entry name" value="Trypsin-like serine proteases"/>
    <property type="match status" value="1"/>
</dbReference>
<accession>A0ABW8YCG4</accession>
<comment type="caution">
    <text evidence="1">The sequence shown here is derived from an EMBL/GenBank/DDBJ whole genome shotgun (WGS) entry which is preliminary data.</text>
</comment>
<protein>
    <submittedName>
        <fullName evidence="1">Serine protease</fullName>
    </submittedName>
</protein>
<dbReference type="EMBL" id="JBELQB010000005">
    <property type="protein sequence ID" value="MFL9837437.1"/>
    <property type="molecule type" value="Genomic_DNA"/>
</dbReference>
<dbReference type="Gene3D" id="2.40.10.10">
    <property type="entry name" value="Trypsin-like serine proteases"/>
    <property type="match status" value="2"/>
</dbReference>
<dbReference type="InterPro" id="IPR043504">
    <property type="entry name" value="Peptidase_S1_PA_chymotrypsin"/>
</dbReference>
<evidence type="ECO:0000313" key="2">
    <source>
        <dbReference type="Proteomes" id="UP001629059"/>
    </source>
</evidence>
<name>A0ABW8YCG4_9FLAO</name>
<keyword evidence="1" id="KW-0645">Protease</keyword>
<organism evidence="1 2">
    <name type="scientific">Flavobacterium rhizophilum</name>
    <dbReference type="NCBI Taxonomy" id="3163296"/>
    <lineage>
        <taxon>Bacteria</taxon>
        <taxon>Pseudomonadati</taxon>
        <taxon>Bacteroidota</taxon>
        <taxon>Flavobacteriia</taxon>
        <taxon>Flavobacteriales</taxon>
        <taxon>Flavobacteriaceae</taxon>
        <taxon>Flavobacterium</taxon>
    </lineage>
</organism>
<keyword evidence="2" id="KW-1185">Reference proteome</keyword>
<gene>
    <name evidence="1" type="ORF">ABS768_08010</name>
</gene>
<reference evidence="1 2" key="1">
    <citation type="submission" date="2024-06" db="EMBL/GenBank/DDBJ databases">
        <authorList>
            <person name="Kaempfer P."/>
            <person name="Viver T."/>
        </authorList>
    </citation>
    <scope>NUCLEOTIDE SEQUENCE [LARGE SCALE GENOMIC DNA]</scope>
    <source>
        <strain evidence="1 2">ST-75</strain>
    </source>
</reference>
<sequence length="293" mass="33177">MKKIYLISILFPLITISKSFCQSKIDMTEQLINNTIKIECAEKNMIKTGTGFFFNFQKDTLQCPVIITNKHVVEGSNDIKLFFKKSKDNKPQYEAPYIIPIDSSLIISHPNKNIDLVAINISPILNYFYSKNIDLYIKASDESIILNDSLQKQKLNSIENVIMIGYPNGLWDQKNNLPIVRNGITATSPFIDYNGKREFLIDIAAFGGSSGSPVYIYNSDPYIDKESNRLVITKNRFFLLGIMYSGPIYSIDGKVVKTSPNEPDINVKSGIPMNLGFVIKATEILEFKKVIFK</sequence>
<dbReference type="InterPro" id="IPR009003">
    <property type="entry name" value="Peptidase_S1_PA"/>
</dbReference>
<evidence type="ECO:0000313" key="1">
    <source>
        <dbReference type="EMBL" id="MFL9837437.1"/>
    </source>
</evidence>
<dbReference type="GO" id="GO:0008233">
    <property type="term" value="F:peptidase activity"/>
    <property type="evidence" value="ECO:0007669"/>
    <property type="project" value="UniProtKB-KW"/>
</dbReference>
<dbReference type="Proteomes" id="UP001629059">
    <property type="component" value="Unassembled WGS sequence"/>
</dbReference>
<proteinExistence type="predicted"/>
<dbReference type="Pfam" id="PF13365">
    <property type="entry name" value="Trypsin_2"/>
    <property type="match status" value="1"/>
</dbReference>
<dbReference type="GO" id="GO:0006508">
    <property type="term" value="P:proteolysis"/>
    <property type="evidence" value="ECO:0007669"/>
    <property type="project" value="UniProtKB-KW"/>
</dbReference>
<keyword evidence="1" id="KW-0378">Hydrolase</keyword>